<name>V2XFY3_MONRO</name>
<dbReference type="HOGENOM" id="CLU_2688355_0_0_1"/>
<evidence type="ECO:0000313" key="1">
    <source>
        <dbReference type="EMBL" id="ESK91425.1"/>
    </source>
</evidence>
<protein>
    <submittedName>
        <fullName evidence="1">Uncharacterized protein</fullName>
    </submittedName>
</protein>
<organism evidence="1 2">
    <name type="scientific">Moniliophthora roreri (strain MCA 2997)</name>
    <name type="common">Cocoa frosty pod rot fungus</name>
    <name type="synonym">Crinipellis roreri</name>
    <dbReference type="NCBI Taxonomy" id="1381753"/>
    <lineage>
        <taxon>Eukaryota</taxon>
        <taxon>Fungi</taxon>
        <taxon>Dikarya</taxon>
        <taxon>Basidiomycota</taxon>
        <taxon>Agaricomycotina</taxon>
        <taxon>Agaricomycetes</taxon>
        <taxon>Agaricomycetidae</taxon>
        <taxon>Agaricales</taxon>
        <taxon>Marasmiineae</taxon>
        <taxon>Marasmiaceae</taxon>
        <taxon>Moniliophthora</taxon>
    </lineage>
</organism>
<proteinExistence type="predicted"/>
<reference evidence="1 2" key="1">
    <citation type="journal article" date="2014" name="BMC Genomics">
        <title>Genome and secretome analysis of the hemibiotrophic fungal pathogen, Moniliophthora roreri, which causes frosty pod rot disease of cacao: mechanisms of the biotrophic and necrotrophic phases.</title>
        <authorList>
            <person name="Meinhardt L.W."/>
            <person name="Costa G.G.L."/>
            <person name="Thomazella D.P.T."/>
            <person name="Teixeira P.J.P.L."/>
            <person name="Carazzolle M.F."/>
            <person name="Schuster S.C."/>
            <person name="Carlson J.E."/>
            <person name="Guiltinan M.J."/>
            <person name="Mieczkowski P."/>
            <person name="Farmer A."/>
            <person name="Ramaraj T."/>
            <person name="Crozier J."/>
            <person name="Davis R.E."/>
            <person name="Shao J."/>
            <person name="Melnick R.L."/>
            <person name="Pereira G.A.G."/>
            <person name="Bailey B.A."/>
        </authorList>
    </citation>
    <scope>NUCLEOTIDE SEQUENCE [LARGE SCALE GENOMIC DNA]</scope>
    <source>
        <strain evidence="1 2">MCA 2997</strain>
    </source>
</reference>
<comment type="caution">
    <text evidence="1">The sequence shown here is derived from an EMBL/GenBank/DDBJ whole genome shotgun (WGS) entry which is preliminary data.</text>
</comment>
<dbReference type="EMBL" id="AWSO01000347">
    <property type="protein sequence ID" value="ESK91425.1"/>
    <property type="molecule type" value="Genomic_DNA"/>
</dbReference>
<evidence type="ECO:0000313" key="2">
    <source>
        <dbReference type="Proteomes" id="UP000017559"/>
    </source>
</evidence>
<accession>V2XFY3</accession>
<dbReference type="KEGG" id="mrr:Moror_2698"/>
<dbReference type="AlphaFoldDB" id="V2XFY3"/>
<keyword evidence="2" id="KW-1185">Reference proteome</keyword>
<gene>
    <name evidence="1" type="ORF">Moror_2698</name>
</gene>
<dbReference type="Proteomes" id="UP000017559">
    <property type="component" value="Unassembled WGS sequence"/>
</dbReference>
<sequence length="74" mass="8374">MVAASNETGKTYAYGSNYRRSTDWLGWWNYRINWLSARGMKECCGADVLGEVEEGLDTLRFAVATPIVVLRRPT</sequence>